<dbReference type="RefSeq" id="WP_006205768.1">
    <property type="nucleotide sequence ID" value="NZ_AGSN01000211.1"/>
</dbReference>
<accession>G6YJ15</accession>
<sequence length="65" mass="7445">MKAMPTTAHQDEKSSHRLSVSLTAEQHRELAEIARKNRVSVAWVVREAIDRLLKDEMPLLHVGKE</sequence>
<dbReference type="CDD" id="cd21631">
    <property type="entry name" value="RHH_CopG_NikR-like"/>
    <property type="match status" value="1"/>
</dbReference>
<evidence type="ECO:0000259" key="1">
    <source>
        <dbReference type="Pfam" id="PF01402"/>
    </source>
</evidence>
<gene>
    <name evidence="2" type="ORF">MEA186_29952</name>
</gene>
<evidence type="ECO:0000313" key="2">
    <source>
        <dbReference type="EMBL" id="EHH05519.1"/>
    </source>
</evidence>
<keyword evidence="3" id="KW-1185">Reference proteome</keyword>
<feature type="domain" description="Ribbon-helix-helix protein CopG" evidence="1">
    <location>
        <begin position="16"/>
        <end position="56"/>
    </location>
</feature>
<name>G6YJ15_9HYPH</name>
<dbReference type="Pfam" id="PF01402">
    <property type="entry name" value="RHH_1"/>
    <property type="match status" value="1"/>
</dbReference>
<dbReference type="OrthoDB" id="6058957at2"/>
<dbReference type="AlphaFoldDB" id="G6YJ15"/>
<dbReference type="PATRIC" id="fig|1082933.3.peg.5816"/>
<dbReference type="EMBL" id="AGSN01000211">
    <property type="protein sequence ID" value="EHH05519.1"/>
    <property type="molecule type" value="Genomic_DNA"/>
</dbReference>
<dbReference type="InterPro" id="IPR010985">
    <property type="entry name" value="Ribbon_hlx_hlx"/>
</dbReference>
<protein>
    <recommendedName>
        <fullName evidence="1">Ribbon-helix-helix protein CopG domain-containing protein</fullName>
    </recommendedName>
</protein>
<reference evidence="2 3" key="1">
    <citation type="journal article" date="2012" name="J. Bacteriol.">
        <title>Draft Genome Sequence of Plant Growth-Promoting Rhizobium Mesorhizobium amorphae, Isolated from Zinc-Lead Mine Tailings.</title>
        <authorList>
            <person name="Hao X."/>
            <person name="Lin Y."/>
            <person name="Johnstone L."/>
            <person name="Baltrus D.A."/>
            <person name="Miller S.J."/>
            <person name="Wei G."/>
            <person name="Rensing C."/>
        </authorList>
    </citation>
    <scope>NUCLEOTIDE SEQUENCE [LARGE SCALE GENOMIC DNA]</scope>
    <source>
        <strain evidence="2 3">CCNWGS0123</strain>
    </source>
</reference>
<dbReference type="SUPFAM" id="SSF47598">
    <property type="entry name" value="Ribbon-helix-helix"/>
    <property type="match status" value="1"/>
</dbReference>
<dbReference type="GO" id="GO:0006355">
    <property type="term" value="P:regulation of DNA-templated transcription"/>
    <property type="evidence" value="ECO:0007669"/>
    <property type="project" value="InterPro"/>
</dbReference>
<organism evidence="2 3">
    <name type="scientific">Mesorhizobium amorphae CCNWGS0123</name>
    <dbReference type="NCBI Taxonomy" id="1082933"/>
    <lineage>
        <taxon>Bacteria</taxon>
        <taxon>Pseudomonadati</taxon>
        <taxon>Pseudomonadota</taxon>
        <taxon>Alphaproteobacteria</taxon>
        <taxon>Hyphomicrobiales</taxon>
        <taxon>Phyllobacteriaceae</taxon>
        <taxon>Mesorhizobium</taxon>
    </lineage>
</organism>
<dbReference type="KEGG" id="mamo:A6B35_29855"/>
<proteinExistence type="predicted"/>
<evidence type="ECO:0000313" key="3">
    <source>
        <dbReference type="Proteomes" id="UP000002949"/>
    </source>
</evidence>
<dbReference type="Proteomes" id="UP000002949">
    <property type="component" value="Unassembled WGS sequence"/>
</dbReference>
<dbReference type="InterPro" id="IPR002145">
    <property type="entry name" value="CopG"/>
</dbReference>